<reference evidence="1" key="1">
    <citation type="submission" date="2019-03" db="EMBL/GenBank/DDBJ databases">
        <authorList>
            <person name="Hao L."/>
        </authorList>
    </citation>
    <scope>NUCLEOTIDE SEQUENCE</scope>
</reference>
<evidence type="ECO:0000313" key="1">
    <source>
        <dbReference type="EMBL" id="VFU11217.1"/>
    </source>
</evidence>
<gene>
    <name evidence="1" type="ORF">SCFA_100009</name>
</gene>
<accession>A0A485LW26</accession>
<sequence length="85" mass="9283">MPDRIHPCVPRPITGVNAAPHAMMSPARLFDCRHSPAASSICQAGPMPLPVGPGLTTRVFKRLHTFQLIAYTLLFSGRLVNNYSL</sequence>
<name>A0A485LW26_9ZZZZ</name>
<dbReference type="AlphaFoldDB" id="A0A485LW26"/>
<proteinExistence type="predicted"/>
<dbReference type="EMBL" id="CAADRM010000002">
    <property type="protein sequence ID" value="VFU11217.1"/>
    <property type="molecule type" value="Genomic_DNA"/>
</dbReference>
<organism evidence="1">
    <name type="scientific">anaerobic digester metagenome</name>
    <dbReference type="NCBI Taxonomy" id="1263854"/>
    <lineage>
        <taxon>unclassified sequences</taxon>
        <taxon>metagenomes</taxon>
        <taxon>ecological metagenomes</taxon>
    </lineage>
</organism>
<protein>
    <submittedName>
        <fullName evidence="1">Uncharacterized protein</fullName>
    </submittedName>
</protein>